<feature type="transmembrane region" description="Helical" evidence="6">
    <location>
        <begin position="20"/>
        <end position="43"/>
    </location>
</feature>
<dbReference type="InterPro" id="IPR036286">
    <property type="entry name" value="LexA/Signal_pep-like_sf"/>
</dbReference>
<dbReference type="SUPFAM" id="SSF51306">
    <property type="entry name" value="LexA/Signal peptidase"/>
    <property type="match status" value="1"/>
</dbReference>
<dbReference type="GO" id="GO:0016020">
    <property type="term" value="C:membrane"/>
    <property type="evidence" value="ECO:0007669"/>
    <property type="project" value="UniProtKB-SubCell"/>
</dbReference>
<reference evidence="7 8" key="1">
    <citation type="submission" date="2020-07" db="EMBL/GenBank/DDBJ databases">
        <title>Sequencing the genomes of 1000 actinobacteria strains.</title>
        <authorList>
            <person name="Klenk H.-P."/>
        </authorList>
    </citation>
    <scope>NUCLEOTIDE SEQUENCE [LARGE SCALE GENOMIC DNA]</scope>
    <source>
        <strain evidence="7 8">DSM 19082</strain>
    </source>
</reference>
<dbReference type="InterPro" id="IPR019533">
    <property type="entry name" value="Peptidase_S26"/>
</dbReference>
<evidence type="ECO:0000256" key="4">
    <source>
        <dbReference type="ARBA" id="ARBA00023136"/>
    </source>
</evidence>
<dbReference type="InterPro" id="IPR001733">
    <property type="entry name" value="Peptidase_S26B"/>
</dbReference>
<comment type="caution">
    <text evidence="7">The sequence shown here is derived from an EMBL/GenBank/DDBJ whole genome shotgun (WGS) entry which is preliminary data.</text>
</comment>
<evidence type="ECO:0000313" key="8">
    <source>
        <dbReference type="Proteomes" id="UP000582231"/>
    </source>
</evidence>
<dbReference type="AlphaFoldDB" id="A0A852RNQ6"/>
<dbReference type="EMBL" id="JACCBF010000001">
    <property type="protein sequence ID" value="NYD32198.1"/>
    <property type="molecule type" value="Genomic_DNA"/>
</dbReference>
<protein>
    <recommendedName>
        <fullName evidence="5">Signal peptidase I</fullName>
        <ecNumber evidence="5">3.4.21.89</ecNumber>
    </recommendedName>
</protein>
<organism evidence="7 8">
    <name type="scientific">Nocardioides kongjuensis</name>
    <dbReference type="NCBI Taxonomy" id="349522"/>
    <lineage>
        <taxon>Bacteria</taxon>
        <taxon>Bacillati</taxon>
        <taxon>Actinomycetota</taxon>
        <taxon>Actinomycetes</taxon>
        <taxon>Propionibacteriales</taxon>
        <taxon>Nocardioidaceae</taxon>
        <taxon>Nocardioides</taxon>
    </lineage>
</organism>
<dbReference type="Proteomes" id="UP000582231">
    <property type="component" value="Unassembled WGS sequence"/>
</dbReference>
<gene>
    <name evidence="7" type="ORF">BJ958_003744</name>
</gene>
<comment type="subcellular location">
    <subcellularLocation>
        <location evidence="1">Membrane</location>
    </subcellularLocation>
</comment>
<keyword evidence="8" id="KW-1185">Reference proteome</keyword>
<dbReference type="GO" id="GO:0004252">
    <property type="term" value="F:serine-type endopeptidase activity"/>
    <property type="evidence" value="ECO:0007669"/>
    <property type="project" value="UniProtKB-UniRule"/>
</dbReference>
<dbReference type="GO" id="GO:0009003">
    <property type="term" value="F:signal peptidase activity"/>
    <property type="evidence" value="ECO:0007669"/>
    <property type="project" value="UniProtKB-EC"/>
</dbReference>
<dbReference type="GO" id="GO:0006465">
    <property type="term" value="P:signal peptide processing"/>
    <property type="evidence" value="ECO:0007669"/>
    <property type="project" value="UniProtKB-UniRule"/>
</dbReference>
<dbReference type="RefSeq" id="WP_179728410.1">
    <property type="nucleotide sequence ID" value="NZ_BAABEF010000001.1"/>
</dbReference>
<keyword evidence="3 6" id="KW-1133">Transmembrane helix</keyword>
<evidence type="ECO:0000256" key="6">
    <source>
        <dbReference type="SAM" id="Phobius"/>
    </source>
</evidence>
<evidence type="ECO:0000256" key="2">
    <source>
        <dbReference type="ARBA" id="ARBA00022692"/>
    </source>
</evidence>
<dbReference type="NCBIfam" id="TIGR02228">
    <property type="entry name" value="sigpep_I_arch"/>
    <property type="match status" value="1"/>
</dbReference>
<evidence type="ECO:0000256" key="1">
    <source>
        <dbReference type="ARBA" id="ARBA00004370"/>
    </source>
</evidence>
<evidence type="ECO:0000256" key="5">
    <source>
        <dbReference type="NCBIfam" id="TIGR02228"/>
    </source>
</evidence>
<accession>A0A852RNQ6</accession>
<keyword evidence="2 6" id="KW-0812">Transmembrane</keyword>
<keyword evidence="7" id="KW-0378">Hydrolase</keyword>
<name>A0A852RNQ6_9ACTN</name>
<evidence type="ECO:0000313" key="7">
    <source>
        <dbReference type="EMBL" id="NYD32198.1"/>
    </source>
</evidence>
<sequence>MAVHRHPSRPRVARRVASSIGTFALVAVSLAAVAFVLPAGLGFQRYVITGGSMSGTYDKGSVVFERTVPAADLEVGDVITYQPPAASGVTTLVTHRVIGIKHDAQGRQVLRTQGDANPDPDPWRFSLTAPEQPVVAFSVPYVGRALIALADRDTRMLVIGVPAALVALLSLGQLVAALRSRPDPALGGRVRTA</sequence>
<keyword evidence="4 6" id="KW-0472">Membrane</keyword>
<proteinExistence type="predicted"/>
<dbReference type="EC" id="3.4.21.89" evidence="5"/>
<evidence type="ECO:0000256" key="3">
    <source>
        <dbReference type="ARBA" id="ARBA00022989"/>
    </source>
</evidence>
<feature type="transmembrane region" description="Helical" evidence="6">
    <location>
        <begin position="156"/>
        <end position="178"/>
    </location>
</feature>
<dbReference type="CDD" id="cd06530">
    <property type="entry name" value="S26_SPase_I"/>
    <property type="match status" value="1"/>
</dbReference>